<dbReference type="Proteomes" id="UP000434101">
    <property type="component" value="Unassembled WGS sequence"/>
</dbReference>
<evidence type="ECO:0000256" key="1">
    <source>
        <dbReference type="SAM" id="Phobius"/>
    </source>
</evidence>
<feature type="transmembrane region" description="Helical" evidence="1">
    <location>
        <begin position="20"/>
        <end position="43"/>
    </location>
</feature>
<name>A0A6B0VN04_9EURY</name>
<accession>A0A6B0VN04</accession>
<comment type="caution">
    <text evidence="3">The sequence shown here is derived from an EMBL/GenBank/DDBJ whole genome shotgun (WGS) entry which is preliminary data.</text>
</comment>
<feature type="transmembrane region" description="Helical" evidence="1">
    <location>
        <begin position="55"/>
        <end position="74"/>
    </location>
</feature>
<evidence type="ECO:0000313" key="3">
    <source>
        <dbReference type="EMBL" id="MXV62162.1"/>
    </source>
</evidence>
<protein>
    <recommendedName>
        <fullName evidence="2">DUF8059 domain-containing protein</fullName>
    </recommendedName>
</protein>
<gene>
    <name evidence="3" type="ORF">GS429_08825</name>
</gene>
<feature type="domain" description="DUF8059" evidence="2">
    <location>
        <begin position="1"/>
        <end position="124"/>
    </location>
</feature>
<sequence length="124" mass="12850">MMGVGMYQNYLNATGAGTPAWLIGGHAHLGVLSILAIVLGFAIPAFGVTGSLEQVVSWTFILGQWGLPLVPWLAVGGGLTFLHPTAFLWGGLLMVSMLIMTWQAAVQTDTSLGGSGPEPAPADD</sequence>
<dbReference type="AlphaFoldDB" id="A0A6B0VN04"/>
<feature type="transmembrane region" description="Helical" evidence="1">
    <location>
        <begin position="86"/>
        <end position="105"/>
    </location>
</feature>
<dbReference type="OrthoDB" id="194488at2157"/>
<evidence type="ECO:0000259" key="2">
    <source>
        <dbReference type="Pfam" id="PF26248"/>
    </source>
</evidence>
<dbReference type="Pfam" id="PF26248">
    <property type="entry name" value="DUF8059"/>
    <property type="match status" value="1"/>
</dbReference>
<evidence type="ECO:0000313" key="4">
    <source>
        <dbReference type="Proteomes" id="UP000434101"/>
    </source>
</evidence>
<keyword evidence="1" id="KW-1133">Transmembrane helix</keyword>
<dbReference type="InterPro" id="IPR058372">
    <property type="entry name" value="DUF8059"/>
</dbReference>
<reference evidence="3 4" key="1">
    <citation type="submission" date="2020-01" db="EMBL/GenBank/DDBJ databases">
        <title>Natronorubrum sp. JWXQ-INN 674 isolated from Inner Mongolia Autonomous Region of China.</title>
        <authorList>
            <person name="Xue Q."/>
        </authorList>
    </citation>
    <scope>NUCLEOTIDE SEQUENCE [LARGE SCALE GENOMIC DNA]</scope>
    <source>
        <strain evidence="3 4">JWXQ-INN-674</strain>
    </source>
</reference>
<proteinExistence type="predicted"/>
<dbReference type="EMBL" id="WUYX01000027">
    <property type="protein sequence ID" value="MXV62162.1"/>
    <property type="molecule type" value="Genomic_DNA"/>
</dbReference>
<keyword evidence="1" id="KW-0472">Membrane</keyword>
<keyword evidence="4" id="KW-1185">Reference proteome</keyword>
<keyword evidence="1" id="KW-0812">Transmembrane</keyword>
<organism evidence="3 4">
    <name type="scientific">Natronorubrum halalkaliphilum</name>
    <dbReference type="NCBI Taxonomy" id="2691917"/>
    <lineage>
        <taxon>Archaea</taxon>
        <taxon>Methanobacteriati</taxon>
        <taxon>Methanobacteriota</taxon>
        <taxon>Stenosarchaea group</taxon>
        <taxon>Halobacteria</taxon>
        <taxon>Halobacteriales</taxon>
        <taxon>Natrialbaceae</taxon>
        <taxon>Natronorubrum</taxon>
    </lineage>
</organism>